<sequence length="122" mass="13937">MKLCYDLTYENSKLRLYAARNFVYCTLSMTDDYAGGLWNNDIMHQAVSDCGDLSKDTFAILRNQSGKVFKKPYTAPRCEYHQHAKEEKCGSETPAQGAKDEWWSDHPGSNDWRGSGPTSDQW</sequence>
<dbReference type="OrthoDB" id="194443at2759"/>
<evidence type="ECO:0000256" key="1">
    <source>
        <dbReference type="SAM" id="MobiDB-lite"/>
    </source>
</evidence>
<gene>
    <name evidence="2" type="ORF">LY89DRAFT_734032</name>
</gene>
<evidence type="ECO:0000313" key="3">
    <source>
        <dbReference type="Proteomes" id="UP000070700"/>
    </source>
</evidence>
<dbReference type="AlphaFoldDB" id="A0A194XA46"/>
<name>A0A194XA46_MOLSC</name>
<reference evidence="2 3" key="1">
    <citation type="submission" date="2015-10" db="EMBL/GenBank/DDBJ databases">
        <title>Full genome of DAOMC 229536 Phialocephala scopiformis, a fungal endophyte of spruce producing the potent anti-insectan compound rugulosin.</title>
        <authorList>
            <consortium name="DOE Joint Genome Institute"/>
            <person name="Walker A.K."/>
            <person name="Frasz S.L."/>
            <person name="Seifert K.A."/>
            <person name="Miller J.D."/>
            <person name="Mondo S.J."/>
            <person name="Labutti K."/>
            <person name="Lipzen A."/>
            <person name="Dockter R."/>
            <person name="Kennedy M."/>
            <person name="Grigoriev I.V."/>
            <person name="Spatafora J.W."/>
        </authorList>
    </citation>
    <scope>NUCLEOTIDE SEQUENCE [LARGE SCALE GENOMIC DNA]</scope>
    <source>
        <strain evidence="2 3">CBS 120377</strain>
    </source>
</reference>
<dbReference type="GeneID" id="28829595"/>
<dbReference type="RefSeq" id="XP_018071395.1">
    <property type="nucleotide sequence ID" value="XM_018219869.1"/>
</dbReference>
<dbReference type="EMBL" id="KQ947415">
    <property type="protein sequence ID" value="KUJ17040.1"/>
    <property type="molecule type" value="Genomic_DNA"/>
</dbReference>
<dbReference type="KEGG" id="psco:LY89DRAFT_734032"/>
<organism evidence="2 3">
    <name type="scientific">Mollisia scopiformis</name>
    <name type="common">Conifer needle endophyte fungus</name>
    <name type="synonym">Phialocephala scopiformis</name>
    <dbReference type="NCBI Taxonomy" id="149040"/>
    <lineage>
        <taxon>Eukaryota</taxon>
        <taxon>Fungi</taxon>
        <taxon>Dikarya</taxon>
        <taxon>Ascomycota</taxon>
        <taxon>Pezizomycotina</taxon>
        <taxon>Leotiomycetes</taxon>
        <taxon>Helotiales</taxon>
        <taxon>Mollisiaceae</taxon>
        <taxon>Mollisia</taxon>
    </lineage>
</organism>
<protein>
    <submittedName>
        <fullName evidence="2">Uncharacterized protein</fullName>
    </submittedName>
</protein>
<dbReference type="Proteomes" id="UP000070700">
    <property type="component" value="Unassembled WGS sequence"/>
</dbReference>
<accession>A0A194XA46</accession>
<proteinExistence type="predicted"/>
<dbReference type="InParanoid" id="A0A194XA46"/>
<feature type="region of interest" description="Disordered" evidence="1">
    <location>
        <begin position="84"/>
        <end position="122"/>
    </location>
</feature>
<keyword evidence="3" id="KW-1185">Reference proteome</keyword>
<evidence type="ECO:0000313" key="2">
    <source>
        <dbReference type="EMBL" id="KUJ17040.1"/>
    </source>
</evidence>